<feature type="transmembrane region" description="Helical" evidence="1">
    <location>
        <begin position="98"/>
        <end position="117"/>
    </location>
</feature>
<evidence type="ECO:0000313" key="3">
    <source>
        <dbReference type="Proteomes" id="UP001629744"/>
    </source>
</evidence>
<dbReference type="RefSeq" id="WP_348603039.1">
    <property type="nucleotide sequence ID" value="NZ_CP157276.1"/>
</dbReference>
<dbReference type="Proteomes" id="UP001629744">
    <property type="component" value="Unassembled WGS sequence"/>
</dbReference>
<keyword evidence="3" id="KW-1185">Reference proteome</keyword>
<keyword evidence="1" id="KW-1133">Transmembrane helix</keyword>
<name>A0ABW9FYJ7_9NOCA</name>
<feature type="transmembrane region" description="Helical" evidence="1">
    <location>
        <begin position="40"/>
        <end position="62"/>
    </location>
</feature>
<feature type="transmembrane region" description="Helical" evidence="1">
    <location>
        <begin position="67"/>
        <end position="86"/>
    </location>
</feature>
<keyword evidence="1" id="KW-0812">Transmembrane</keyword>
<proteinExistence type="predicted"/>
<dbReference type="EMBL" id="JBDLNU010000004">
    <property type="protein sequence ID" value="MFM1730228.1"/>
    <property type="molecule type" value="Genomic_DNA"/>
</dbReference>
<evidence type="ECO:0000313" key="2">
    <source>
        <dbReference type="EMBL" id="MFM1730228.1"/>
    </source>
</evidence>
<sequence>MSVRRPAPTAALRGGAVGATTATLAVAAHGIGGGGLPDSAALTLLLAACAGVGAAVGGVPVLSRSRWALLVALAAGQSVGHLALTLAPDAHVHHGVPALAMLAAHAAATVVCAALILTAERLYGPITAVLRAALEPPVLGVESARPLRPRPPSRRAPRLAVLAAGLSRRGPPVFA</sequence>
<comment type="caution">
    <text evidence="2">The sequence shown here is derived from an EMBL/GenBank/DDBJ whole genome shotgun (WGS) entry which is preliminary data.</text>
</comment>
<protein>
    <recommendedName>
        <fullName evidence="4">MFS transporter</fullName>
    </recommendedName>
</protein>
<keyword evidence="1" id="KW-0472">Membrane</keyword>
<evidence type="ECO:0000256" key="1">
    <source>
        <dbReference type="SAM" id="Phobius"/>
    </source>
</evidence>
<evidence type="ECO:0008006" key="4">
    <source>
        <dbReference type="Google" id="ProtNLM"/>
    </source>
</evidence>
<organism evidence="2 3">
    <name type="scientific">Prescottella soli</name>
    <dbReference type="NCBI Taxonomy" id="1543852"/>
    <lineage>
        <taxon>Bacteria</taxon>
        <taxon>Bacillati</taxon>
        <taxon>Actinomycetota</taxon>
        <taxon>Actinomycetes</taxon>
        <taxon>Mycobacteriales</taxon>
        <taxon>Nocardiaceae</taxon>
        <taxon>Prescottella</taxon>
    </lineage>
</organism>
<accession>A0ABW9FYJ7</accession>
<reference evidence="2 3" key="1">
    <citation type="submission" date="2023-11" db="EMBL/GenBank/DDBJ databases">
        <authorList>
            <person name="Val-Calvo J."/>
            <person name="Scortti M."/>
            <person name="Vazquez-Boland J."/>
        </authorList>
    </citation>
    <scope>NUCLEOTIDE SEQUENCE [LARGE SCALE GENOMIC DNA]</scope>
    <source>
        <strain evidence="2 3">DSM 46662</strain>
    </source>
</reference>
<gene>
    <name evidence="2" type="ORF">ABEU19_003754</name>
</gene>